<dbReference type="AlphaFoldDB" id="A0A176XFU2"/>
<dbReference type="Proteomes" id="UP000077098">
    <property type="component" value="Unassembled WGS sequence"/>
</dbReference>
<dbReference type="RefSeq" id="WP_063947950.1">
    <property type="nucleotide sequence ID" value="NZ_LXPS01000006.1"/>
</dbReference>
<reference evidence="1 2" key="1">
    <citation type="submission" date="2016-05" db="EMBL/GenBank/DDBJ databases">
        <authorList>
            <person name="Lavstsen T."/>
            <person name="Jespersen J.S."/>
        </authorList>
    </citation>
    <scope>NUCLEOTIDE SEQUENCE [LARGE SCALE GENOMIC DNA]</scope>
    <source>
        <strain evidence="1 2">KCJ1736</strain>
    </source>
</reference>
<protein>
    <submittedName>
        <fullName evidence="1">Uncharacterized protein</fullName>
    </submittedName>
</protein>
<proteinExistence type="predicted"/>
<name>A0A176XFU2_AGRTU</name>
<sequence length="134" mass="14818">MGVEKTCESERSQVLNMFWLQPVANLFNSTPVGHKHAQFLTSRPASSNDQERGNFSLLLLQLDFLTRFSQATARSAAGAIVEASSGDHGPASKRQCGVKQGGFVKASLAKNIFFCVWVSRRICYLIRRTDVPAR</sequence>
<organism evidence="1 2">
    <name type="scientific">Agrobacterium tumefaciens</name>
    <dbReference type="NCBI Taxonomy" id="358"/>
    <lineage>
        <taxon>Bacteria</taxon>
        <taxon>Pseudomonadati</taxon>
        <taxon>Pseudomonadota</taxon>
        <taxon>Alphaproteobacteria</taxon>
        <taxon>Hyphomicrobiales</taxon>
        <taxon>Rhizobiaceae</taxon>
        <taxon>Rhizobium/Agrobacterium group</taxon>
        <taxon>Agrobacterium</taxon>
        <taxon>Agrobacterium tumefaciens complex</taxon>
    </lineage>
</organism>
<comment type="caution">
    <text evidence="1">The sequence shown here is derived from an EMBL/GenBank/DDBJ whole genome shotgun (WGS) entry which is preliminary data.</text>
</comment>
<gene>
    <name evidence="1" type="ORF">A7J57_22530</name>
</gene>
<evidence type="ECO:0000313" key="1">
    <source>
        <dbReference type="EMBL" id="OAE48453.1"/>
    </source>
</evidence>
<accession>A0A176XFU2</accession>
<evidence type="ECO:0000313" key="2">
    <source>
        <dbReference type="Proteomes" id="UP000077098"/>
    </source>
</evidence>
<dbReference type="EMBL" id="LXPS01000006">
    <property type="protein sequence ID" value="OAE48453.1"/>
    <property type="molecule type" value="Genomic_DNA"/>
</dbReference>